<comment type="caution">
    <text evidence="2">The sequence shown here is derived from an EMBL/GenBank/DDBJ whole genome shotgun (WGS) entry which is preliminary data.</text>
</comment>
<dbReference type="SUPFAM" id="SSF48452">
    <property type="entry name" value="TPR-like"/>
    <property type="match status" value="1"/>
</dbReference>
<gene>
    <name evidence="2" type="ORF">ENV60_08325</name>
</gene>
<dbReference type="EMBL" id="DTGZ01000156">
    <property type="protein sequence ID" value="HGV98285.1"/>
    <property type="molecule type" value="Genomic_DNA"/>
</dbReference>
<accession>A0A7C4THM9</accession>
<keyword evidence="1" id="KW-1133">Transmembrane helix</keyword>
<dbReference type="AlphaFoldDB" id="A0A7C4THM9"/>
<evidence type="ECO:0000256" key="1">
    <source>
        <dbReference type="SAM" id="Phobius"/>
    </source>
</evidence>
<proteinExistence type="predicted"/>
<keyword evidence="1" id="KW-0812">Transmembrane</keyword>
<reference evidence="2" key="1">
    <citation type="journal article" date="2020" name="mSystems">
        <title>Genome- and Community-Level Interaction Insights into Carbon Utilization and Element Cycling Functions of Hydrothermarchaeota in Hydrothermal Sediment.</title>
        <authorList>
            <person name="Zhou Z."/>
            <person name="Liu Y."/>
            <person name="Xu W."/>
            <person name="Pan J."/>
            <person name="Luo Z.H."/>
            <person name="Li M."/>
        </authorList>
    </citation>
    <scope>NUCLEOTIDE SEQUENCE [LARGE SCALE GENOMIC DNA]</scope>
    <source>
        <strain evidence="2">SpSt-774</strain>
    </source>
</reference>
<feature type="transmembrane region" description="Helical" evidence="1">
    <location>
        <begin position="196"/>
        <end position="217"/>
    </location>
</feature>
<keyword evidence="1" id="KW-0472">Membrane</keyword>
<evidence type="ECO:0008006" key="3">
    <source>
        <dbReference type="Google" id="ProtNLM"/>
    </source>
</evidence>
<dbReference type="Gene3D" id="1.25.40.10">
    <property type="entry name" value="Tetratricopeptide repeat domain"/>
    <property type="match status" value="1"/>
</dbReference>
<name>A0A7C4THM9_UNCW3</name>
<feature type="transmembrane region" description="Helical" evidence="1">
    <location>
        <begin position="173"/>
        <end position="190"/>
    </location>
</feature>
<organism evidence="2">
    <name type="scientific">candidate division WOR-3 bacterium</name>
    <dbReference type="NCBI Taxonomy" id="2052148"/>
    <lineage>
        <taxon>Bacteria</taxon>
        <taxon>Bacteria division WOR-3</taxon>
    </lineage>
</organism>
<dbReference type="InterPro" id="IPR011990">
    <property type="entry name" value="TPR-like_helical_dom_sf"/>
</dbReference>
<evidence type="ECO:0000313" key="2">
    <source>
        <dbReference type="EMBL" id="HGV98285.1"/>
    </source>
</evidence>
<protein>
    <recommendedName>
        <fullName evidence="3">Tetratricopeptide repeat protein</fullName>
    </recommendedName>
</protein>
<sequence>MVILILFFTFQTDLFAPAMVIRFADYLYQEGDYHSALNEYRRYVFLSDSLEEKVYERIVDCLIKLKRFDEALKEVEKLGDTTKINYTKGVIYYTAGKYRKARECLFNIGMPYENDARRIIGFSYAQEFNFREAGKYLNLPPLKLRYKSPILGGIFSLFPGGGHFYCGRSEDGIFSFLVVGTCALLTNYYYHRGEDLKFGVSLGATILFYSANIYGGINAVRNYNYYQNEKYLKKIREENQ</sequence>